<dbReference type="Ensembl" id="ENSGALT00010041387.1">
    <property type="protein sequence ID" value="ENSGALP00010024248.1"/>
    <property type="gene ID" value="ENSGALG00010017155.1"/>
</dbReference>
<feature type="coiled-coil region" evidence="4">
    <location>
        <begin position="245"/>
        <end position="272"/>
    </location>
</feature>
<dbReference type="GO" id="GO:0070307">
    <property type="term" value="P:lens fiber cell development"/>
    <property type="evidence" value="ECO:0007669"/>
    <property type="project" value="Ensembl"/>
</dbReference>
<dbReference type="AlphaFoldDB" id="A0A8V0YZM6"/>
<dbReference type="GO" id="GO:0005212">
    <property type="term" value="F:structural constituent of eye lens"/>
    <property type="evidence" value="ECO:0007669"/>
    <property type="project" value="Ensembl"/>
</dbReference>
<evidence type="ECO:0000313" key="7">
    <source>
        <dbReference type="Ensembl" id="ENSGALP00010024248.1"/>
    </source>
</evidence>
<dbReference type="InterPro" id="IPR018039">
    <property type="entry name" value="IF_conserved"/>
</dbReference>
<dbReference type="PROSITE" id="PS51842">
    <property type="entry name" value="IF_ROD_2"/>
    <property type="match status" value="1"/>
</dbReference>
<dbReference type="Pfam" id="PF00038">
    <property type="entry name" value="Filament"/>
    <property type="match status" value="1"/>
</dbReference>
<feature type="coiled-coil region" evidence="4">
    <location>
        <begin position="101"/>
        <end position="128"/>
    </location>
</feature>
<feature type="domain" description="IF rod" evidence="6">
    <location>
        <begin position="97"/>
        <end position="448"/>
    </location>
</feature>
<evidence type="ECO:0000256" key="4">
    <source>
        <dbReference type="SAM" id="Coils"/>
    </source>
</evidence>
<dbReference type="GO" id="GO:0005882">
    <property type="term" value="C:intermediate filament"/>
    <property type="evidence" value="ECO:0000318"/>
    <property type="project" value="GO_Central"/>
</dbReference>
<dbReference type="SMART" id="SM01391">
    <property type="entry name" value="Filament"/>
    <property type="match status" value="1"/>
</dbReference>
<feature type="compositionally biased region" description="Polar residues" evidence="5">
    <location>
        <begin position="10"/>
        <end position="21"/>
    </location>
</feature>
<dbReference type="Gene3D" id="1.20.5.500">
    <property type="entry name" value="Single helix bin"/>
    <property type="match status" value="1"/>
</dbReference>
<reference evidence="7" key="2">
    <citation type="submission" date="2025-08" db="UniProtKB">
        <authorList>
            <consortium name="Ensembl"/>
        </authorList>
    </citation>
    <scope>IDENTIFICATION</scope>
    <source>
        <strain evidence="7">broiler</strain>
    </source>
</reference>
<dbReference type="OrthoDB" id="8851579at2759"/>
<comment type="similarity">
    <text evidence="3">Belongs to the intermediate filament family.</text>
</comment>
<reference evidence="7" key="1">
    <citation type="submission" date="2020-11" db="EMBL/GenBank/DDBJ databases">
        <title>Gallus gallus (Chicken) genome, bGalGal1, GRCg7b, maternal haplotype autosomes + Z &amp; W.</title>
        <authorList>
            <person name="Warren W."/>
            <person name="Formenti G."/>
            <person name="Fedrigo O."/>
            <person name="Haase B."/>
            <person name="Mountcastle J."/>
            <person name="Balacco J."/>
            <person name="Tracey A."/>
            <person name="Schneider V."/>
            <person name="Okimoto R."/>
            <person name="Cheng H."/>
            <person name="Hawken R."/>
            <person name="Howe K."/>
            <person name="Jarvis E.D."/>
        </authorList>
    </citation>
    <scope>NUCLEOTIDE SEQUENCE [LARGE SCALE GENOMIC DNA]</scope>
    <source>
        <strain evidence="7">Broiler</strain>
    </source>
</reference>
<gene>
    <name evidence="7" type="primary">BFSP2</name>
</gene>
<evidence type="ECO:0000259" key="6">
    <source>
        <dbReference type="PROSITE" id="PS51842"/>
    </source>
</evidence>
<evidence type="ECO:0000256" key="3">
    <source>
        <dbReference type="RuleBase" id="RU000685"/>
    </source>
</evidence>
<dbReference type="Proteomes" id="UP000000539">
    <property type="component" value="Chromosome 2"/>
</dbReference>
<keyword evidence="2 4" id="KW-0175">Coiled coil</keyword>
<dbReference type="GO" id="GO:0045109">
    <property type="term" value="P:intermediate filament organization"/>
    <property type="evidence" value="ECO:0000318"/>
    <property type="project" value="GO_Central"/>
</dbReference>
<name>A0A8V0YZM6_CHICK</name>
<keyword evidence="1 3" id="KW-0403">Intermediate filament</keyword>
<dbReference type="PROSITE" id="PS00226">
    <property type="entry name" value="IF_ROD_1"/>
    <property type="match status" value="1"/>
</dbReference>
<evidence type="ECO:0000256" key="2">
    <source>
        <dbReference type="ARBA" id="ARBA00023054"/>
    </source>
</evidence>
<evidence type="ECO:0000256" key="1">
    <source>
        <dbReference type="ARBA" id="ARBA00022754"/>
    </source>
</evidence>
<dbReference type="GO" id="GO:0048469">
    <property type="term" value="P:cell maturation"/>
    <property type="evidence" value="ECO:0007669"/>
    <property type="project" value="Ensembl"/>
</dbReference>
<evidence type="ECO:0000313" key="8">
    <source>
        <dbReference type="Proteomes" id="UP000000539"/>
    </source>
</evidence>
<dbReference type="InterPro" id="IPR039008">
    <property type="entry name" value="IF_rod_dom"/>
</dbReference>
<dbReference type="SUPFAM" id="SSF64593">
    <property type="entry name" value="Intermediate filament protein, coiled coil region"/>
    <property type="match status" value="2"/>
</dbReference>
<reference evidence="7" key="3">
    <citation type="submission" date="2025-09" db="UniProtKB">
        <authorList>
            <consortium name="Ensembl"/>
        </authorList>
    </citation>
    <scope>IDENTIFICATION</scope>
    <source>
        <strain evidence="7">broiler</strain>
    </source>
</reference>
<proteinExistence type="inferred from homology"/>
<sequence>MPLPRRRSSFLGQQAPSSATESVGGPGRRVSVGSLSRPPGVYVGAVPTGGVSSLGTRVSRRALGISSVFLQGLRSSCSAVPLAAGLEKGRGLSYESLNGCLVEYIEKVRALEQVNQELEEHIRVYLDKKSSSVGSWGALRESWEAVYHQVSYLQQEPMQSHPRRKMALWELRTTHSRHEHQIFLGSRKKTTLRRTVGEAVLENARLMLHTENIQASAEDFKDRYENEQPFRKAVEDEINSLYKVIDDANLTKMDLESQIESMKEELTLLSKTHEEDVKVLYKQLAGSQLEELDVPLGSGLDNILEKIRIHWERDIEKNRAEAGALLRTKQQAEATAAVRSQEEELVEGLRTEFHETACKIQSLQAETESLRTLKRGLENSLYDAKHWHEIELQNLGSVISKLEAEMAEIKAETEQQQRDRENLLTNKQQLEKDIAAYHCLLDGEQSRYTHLKHAWALWEENVTRAVLRFLKAGCWVVRFGEAAKGEEHPKSSHDEIPDMLDRTAFQHCHRRMKFKNTAEGPSAPLPCRQNVKLKSSCITWGLCLWLQTTHAVVSAFCLGYITPSLPLQLCSQNIKAVFLGKLPF</sequence>
<dbReference type="InterPro" id="IPR002957">
    <property type="entry name" value="Keratin_I"/>
</dbReference>
<dbReference type="PANTHER" id="PTHR23239:SF32">
    <property type="entry name" value="PHAKININ"/>
    <property type="match status" value="1"/>
</dbReference>
<feature type="coiled-coil region" evidence="4">
    <location>
        <begin position="360"/>
        <end position="433"/>
    </location>
</feature>
<dbReference type="FunCoup" id="A0A8V0YZM6">
    <property type="interactions" value="2"/>
</dbReference>
<protein>
    <submittedName>
        <fullName evidence="7">Beaded filament structural protein 2</fullName>
    </submittedName>
</protein>
<keyword evidence="8" id="KW-1185">Reference proteome</keyword>
<dbReference type="GO" id="GO:0005737">
    <property type="term" value="C:cytoplasm"/>
    <property type="evidence" value="ECO:0007669"/>
    <property type="project" value="Ensembl"/>
</dbReference>
<dbReference type="GeneTree" id="ENSGT00940000159820"/>
<dbReference type="GO" id="GO:0005856">
    <property type="term" value="C:cytoskeleton"/>
    <property type="evidence" value="ECO:0000318"/>
    <property type="project" value="GO_Central"/>
</dbReference>
<organism evidence="7 8">
    <name type="scientific">Gallus gallus</name>
    <name type="common">Chicken</name>
    <dbReference type="NCBI Taxonomy" id="9031"/>
    <lineage>
        <taxon>Eukaryota</taxon>
        <taxon>Metazoa</taxon>
        <taxon>Chordata</taxon>
        <taxon>Craniata</taxon>
        <taxon>Vertebrata</taxon>
        <taxon>Euteleostomi</taxon>
        <taxon>Archelosauria</taxon>
        <taxon>Archosauria</taxon>
        <taxon>Dinosauria</taxon>
        <taxon>Saurischia</taxon>
        <taxon>Theropoda</taxon>
        <taxon>Coelurosauria</taxon>
        <taxon>Aves</taxon>
        <taxon>Neognathae</taxon>
        <taxon>Galloanserae</taxon>
        <taxon>Galliformes</taxon>
        <taxon>Phasianidae</taxon>
        <taxon>Phasianinae</taxon>
        <taxon>Gallus</taxon>
    </lineage>
</organism>
<feature type="region of interest" description="Disordered" evidence="5">
    <location>
        <begin position="1"/>
        <end position="29"/>
    </location>
</feature>
<dbReference type="Gene3D" id="1.20.5.170">
    <property type="match status" value="1"/>
</dbReference>
<dbReference type="PRINTS" id="PR01248">
    <property type="entry name" value="TYPE1KERATIN"/>
</dbReference>
<dbReference type="PANTHER" id="PTHR23239">
    <property type="entry name" value="INTERMEDIATE FILAMENT"/>
    <property type="match status" value="1"/>
</dbReference>
<evidence type="ECO:0000256" key="5">
    <source>
        <dbReference type="SAM" id="MobiDB-lite"/>
    </source>
</evidence>
<dbReference type="Gene3D" id="1.20.5.1160">
    <property type="entry name" value="Vasodilator-stimulated phosphoprotein"/>
    <property type="match status" value="1"/>
</dbReference>
<accession>A0A8V0YZM6</accession>